<dbReference type="PANTHER" id="PTHR43674:SF2">
    <property type="entry name" value="BETA-UREIDOPROPIONASE"/>
    <property type="match status" value="1"/>
</dbReference>
<evidence type="ECO:0000256" key="1">
    <source>
        <dbReference type="ARBA" id="ARBA00022801"/>
    </source>
</evidence>
<name>A0ABS1SBZ7_9MICO</name>
<evidence type="ECO:0000313" key="5">
    <source>
        <dbReference type="Proteomes" id="UP001645859"/>
    </source>
</evidence>
<proteinExistence type="predicted"/>
<sequence length="266" mass="28327">MHPRTLHVTVIQDAPRSRDLAENLRRVTAALAAHPDTDLLLFPELFLSGYQTTALAELALTRNDPRVRALAAACRNANTALIVGCIEAAPDGAYDAMLAIDRDGSVREMVRKTHLFGTERDAFAVGDTLASVTLCDVSVGIVNCFELEFPEVSRTLALRGAQLIAAGSANMHPYALDHRIAATARALENRVPVAYANRIGTESGHAFCGGSRIVLPDGDTLAELDADEAGSIAGQLAIDTRGTSATPASTTPTDMLAQRRPELYAH</sequence>
<feature type="domain" description="CN hydrolase" evidence="3">
    <location>
        <begin position="6"/>
        <end position="238"/>
    </location>
</feature>
<keyword evidence="1 4" id="KW-0378">Hydrolase</keyword>
<dbReference type="PANTHER" id="PTHR43674">
    <property type="entry name" value="NITRILASE C965.09-RELATED"/>
    <property type="match status" value="1"/>
</dbReference>
<evidence type="ECO:0000313" key="4">
    <source>
        <dbReference type="EMBL" id="MBL3678068.1"/>
    </source>
</evidence>
<organism evidence="4 5">
    <name type="scientific">Leucobacter chromiireducens subsp. solipictus</name>
    <dbReference type="NCBI Taxonomy" id="398235"/>
    <lineage>
        <taxon>Bacteria</taxon>
        <taxon>Bacillati</taxon>
        <taxon>Actinomycetota</taxon>
        <taxon>Actinomycetes</taxon>
        <taxon>Micrococcales</taxon>
        <taxon>Microbacteriaceae</taxon>
        <taxon>Leucobacter</taxon>
    </lineage>
</organism>
<feature type="compositionally biased region" description="Low complexity" evidence="2">
    <location>
        <begin position="243"/>
        <end position="253"/>
    </location>
</feature>
<dbReference type="InterPro" id="IPR003010">
    <property type="entry name" value="C-N_Hydrolase"/>
</dbReference>
<evidence type="ECO:0000259" key="3">
    <source>
        <dbReference type="PROSITE" id="PS50263"/>
    </source>
</evidence>
<gene>
    <name evidence="4" type="ORF">D3230_01950</name>
</gene>
<keyword evidence="5" id="KW-1185">Reference proteome</keyword>
<protein>
    <submittedName>
        <fullName evidence="4">Carbon-nitrogen hydrolase</fullName>
    </submittedName>
</protein>
<comment type="caution">
    <text evidence="4">The sequence shown here is derived from an EMBL/GenBank/DDBJ whole genome shotgun (WGS) entry which is preliminary data.</text>
</comment>
<dbReference type="Proteomes" id="UP001645859">
    <property type="component" value="Unassembled WGS sequence"/>
</dbReference>
<dbReference type="Pfam" id="PF00795">
    <property type="entry name" value="CN_hydrolase"/>
    <property type="match status" value="1"/>
</dbReference>
<evidence type="ECO:0000256" key="2">
    <source>
        <dbReference type="SAM" id="MobiDB-lite"/>
    </source>
</evidence>
<dbReference type="SUPFAM" id="SSF56317">
    <property type="entry name" value="Carbon-nitrogen hydrolase"/>
    <property type="match status" value="1"/>
</dbReference>
<feature type="compositionally biased region" description="Basic and acidic residues" evidence="2">
    <location>
        <begin position="257"/>
        <end position="266"/>
    </location>
</feature>
<dbReference type="PROSITE" id="PS50263">
    <property type="entry name" value="CN_HYDROLASE"/>
    <property type="match status" value="1"/>
</dbReference>
<dbReference type="Gene3D" id="3.60.110.10">
    <property type="entry name" value="Carbon-nitrogen hydrolase"/>
    <property type="match status" value="1"/>
</dbReference>
<dbReference type="RefSeq" id="WP_202343308.1">
    <property type="nucleotide sequence ID" value="NZ_BAAAPI010000016.1"/>
</dbReference>
<dbReference type="GO" id="GO:0016787">
    <property type="term" value="F:hydrolase activity"/>
    <property type="evidence" value="ECO:0007669"/>
    <property type="project" value="UniProtKB-KW"/>
</dbReference>
<reference evidence="4 5" key="1">
    <citation type="submission" date="2018-09" db="EMBL/GenBank/DDBJ databases">
        <title>Comparative genomics of Leucobacter spp.</title>
        <authorList>
            <person name="Reis A.C."/>
            <person name="Kolvenbach B.A."/>
            <person name="Corvini P.F.X."/>
            <person name="Nunes O.C."/>
        </authorList>
    </citation>
    <scope>NUCLEOTIDE SEQUENCE [LARGE SCALE GENOMIC DNA]</scope>
    <source>
        <strain evidence="4 5">TAN 31504</strain>
    </source>
</reference>
<dbReference type="InterPro" id="IPR036526">
    <property type="entry name" value="C-N_Hydrolase_sf"/>
</dbReference>
<dbReference type="EMBL" id="QYAC01000001">
    <property type="protein sequence ID" value="MBL3678068.1"/>
    <property type="molecule type" value="Genomic_DNA"/>
</dbReference>
<feature type="region of interest" description="Disordered" evidence="2">
    <location>
        <begin position="237"/>
        <end position="266"/>
    </location>
</feature>
<accession>A0ABS1SBZ7</accession>
<dbReference type="InterPro" id="IPR050345">
    <property type="entry name" value="Aliph_Amidase/BUP"/>
</dbReference>